<keyword evidence="2" id="KW-1185">Reference proteome</keyword>
<gene>
    <name evidence="1" type="ORF">AG0111_0g8833</name>
</gene>
<proteinExistence type="predicted"/>
<reference evidence="1 2" key="1">
    <citation type="journal article" date="2019" name="bioRxiv">
        <title>Genomics, evolutionary history and diagnostics of the Alternaria alternata species group including apple and Asian pear pathotypes.</title>
        <authorList>
            <person name="Armitage A.D."/>
            <person name="Cockerton H.M."/>
            <person name="Sreenivasaprasad S."/>
            <person name="Woodhall J.W."/>
            <person name="Lane C.R."/>
            <person name="Harrison R.J."/>
            <person name="Clarkson J.P."/>
        </authorList>
    </citation>
    <scope>NUCLEOTIDE SEQUENCE [LARGE SCALE GENOMIC DNA]</scope>
    <source>
        <strain evidence="1 2">FERA 650</strain>
    </source>
</reference>
<evidence type="ECO:0000313" key="2">
    <source>
        <dbReference type="Proteomes" id="UP000293547"/>
    </source>
</evidence>
<dbReference type="Proteomes" id="UP000293547">
    <property type="component" value="Unassembled WGS sequence"/>
</dbReference>
<accession>A0ACB6FEJ0</accession>
<sequence length="519" mass="60837">MELPPTDVRFTHTPLNFKHKEIRILTIEPSSDPESPIQITIKHIDFSDHVHALTRYQEEKAKLQARDLWDDYWRSDALYNEFFKETLRFIALSYTWGPEFPAQDILVTSPECQGWLSVRQNLYDFLKTRRVCGSAWFWIDQICINQGKDDEKTHQVNQMAEIYSAAVVEVWLSSEFEGSNELIDLVVHESTLSTQEPRPMLSVNKQGFRTYVPSLRHLLRIPYWSRLWITQEIVLGKVVNIRIGSKTLPWGTFYSGWKRVNDAWGSLDRSFKETNEVYAQIRIRAIDSGRERTIDDYWSIWYRIRGSECSDLRDQVFGTMGMLDPSFRILPDYSMGPEDILLMILPKIVGSIQASNKLHWNDSRSVEEWTRMDHINCMQIVRHWMEILQNDVHRISPRLVRHHLFNILLPLDAPKSGYKVVKGCLLKYRWWYHVTEGSHLRIKLWGLRQRRWMHFRPAKEKQAEPFTDDSLFAESDVYSLSIANSETTSLSIAGSEMSSLSSLSEWSSVYLNVRLPADN</sequence>
<name>A0ACB6FEJ0_9PLEO</name>
<dbReference type="EMBL" id="PDWZ02000009">
    <property type="protein sequence ID" value="KAB2102743.1"/>
    <property type="molecule type" value="Genomic_DNA"/>
</dbReference>
<protein>
    <submittedName>
        <fullName evidence="1">Uncharacterized protein</fullName>
    </submittedName>
</protein>
<organism evidence="1 2">
    <name type="scientific">Alternaria gaisen</name>
    <dbReference type="NCBI Taxonomy" id="167740"/>
    <lineage>
        <taxon>Eukaryota</taxon>
        <taxon>Fungi</taxon>
        <taxon>Dikarya</taxon>
        <taxon>Ascomycota</taxon>
        <taxon>Pezizomycotina</taxon>
        <taxon>Dothideomycetes</taxon>
        <taxon>Pleosporomycetidae</taxon>
        <taxon>Pleosporales</taxon>
        <taxon>Pleosporineae</taxon>
        <taxon>Pleosporaceae</taxon>
        <taxon>Alternaria</taxon>
        <taxon>Alternaria sect. Alternaria</taxon>
    </lineage>
</organism>
<evidence type="ECO:0000313" key="1">
    <source>
        <dbReference type="EMBL" id="KAB2102743.1"/>
    </source>
</evidence>
<comment type="caution">
    <text evidence="1">The sequence shown here is derived from an EMBL/GenBank/DDBJ whole genome shotgun (WGS) entry which is preliminary data.</text>
</comment>